<organism evidence="2 3">
    <name type="scientific">Gracilibacillus dipsosauri</name>
    <dbReference type="NCBI Taxonomy" id="178340"/>
    <lineage>
        <taxon>Bacteria</taxon>
        <taxon>Bacillati</taxon>
        <taxon>Bacillota</taxon>
        <taxon>Bacilli</taxon>
        <taxon>Bacillales</taxon>
        <taxon>Bacillaceae</taxon>
        <taxon>Gracilibacillus</taxon>
    </lineage>
</organism>
<dbReference type="AlphaFoldDB" id="A0A317KVQ2"/>
<comment type="caution">
    <text evidence="2">The sequence shown here is derived from an EMBL/GenBank/DDBJ whole genome shotgun (WGS) entry which is preliminary data.</text>
</comment>
<gene>
    <name evidence="2" type="ORF">DLJ74_16990</name>
</gene>
<evidence type="ECO:0000256" key="1">
    <source>
        <dbReference type="SAM" id="Phobius"/>
    </source>
</evidence>
<reference evidence="2 3" key="1">
    <citation type="submission" date="2018-05" db="EMBL/GenBank/DDBJ databases">
        <title>Genomic analysis of Gracilibacillus dipsosauri DD1 reveals novel features of a salt-tolerant amylase.</title>
        <authorList>
            <person name="Deutch C.E."/>
            <person name="Yang S."/>
        </authorList>
    </citation>
    <scope>NUCLEOTIDE SEQUENCE [LARGE SCALE GENOMIC DNA]</scope>
    <source>
        <strain evidence="2 3">DD1</strain>
    </source>
</reference>
<name>A0A317KVQ2_9BACI</name>
<feature type="transmembrane region" description="Helical" evidence="1">
    <location>
        <begin position="68"/>
        <end position="90"/>
    </location>
</feature>
<accession>A0A317KVQ2</accession>
<protein>
    <submittedName>
        <fullName evidence="2">Uncharacterized protein</fullName>
    </submittedName>
</protein>
<keyword evidence="1" id="KW-0472">Membrane</keyword>
<keyword evidence="1" id="KW-1133">Transmembrane helix</keyword>
<keyword evidence="1" id="KW-0812">Transmembrane</keyword>
<dbReference type="OrthoDB" id="2356598at2"/>
<feature type="transmembrane region" description="Helical" evidence="1">
    <location>
        <begin position="12"/>
        <end position="34"/>
    </location>
</feature>
<dbReference type="EMBL" id="QGTD01000018">
    <property type="protein sequence ID" value="PWU67264.1"/>
    <property type="molecule type" value="Genomic_DNA"/>
</dbReference>
<proteinExistence type="predicted"/>
<dbReference type="Proteomes" id="UP000245624">
    <property type="component" value="Unassembled WGS sequence"/>
</dbReference>
<dbReference type="RefSeq" id="WP_109985351.1">
    <property type="nucleotide sequence ID" value="NZ_QGTD01000018.1"/>
</dbReference>
<evidence type="ECO:0000313" key="3">
    <source>
        <dbReference type="Proteomes" id="UP000245624"/>
    </source>
</evidence>
<keyword evidence="3" id="KW-1185">Reference proteome</keyword>
<evidence type="ECO:0000313" key="2">
    <source>
        <dbReference type="EMBL" id="PWU67264.1"/>
    </source>
</evidence>
<sequence>MQRKVQKFPTYLVIFASFFIFTLLSIAIYTFFYLKLGIGERVGRGIFYLKGHYLVGDVSDGEIRRKEFGMGLVTIPLFSSIAFLSLYWIVDKILYKK</sequence>